<dbReference type="GO" id="GO:0005524">
    <property type="term" value="F:ATP binding"/>
    <property type="evidence" value="ECO:0007669"/>
    <property type="project" value="UniProtKB-KW"/>
</dbReference>
<dbReference type="InterPro" id="IPR027417">
    <property type="entry name" value="P-loop_NTPase"/>
</dbReference>
<dbReference type="InterPro" id="IPR002611">
    <property type="entry name" value="IstB_ATP-bd"/>
</dbReference>
<dbReference type="SMART" id="SM00382">
    <property type="entry name" value="AAA"/>
    <property type="match status" value="1"/>
</dbReference>
<feature type="domain" description="AAA+ ATPase" evidence="5">
    <location>
        <begin position="111"/>
        <end position="243"/>
    </location>
</feature>
<proteinExistence type="inferred from homology"/>
<dbReference type="RefSeq" id="WP_011471086.1">
    <property type="nucleotide sequence ID" value="NC_007925.1"/>
</dbReference>
<dbReference type="EMBL" id="CP000301">
    <property type="protein sequence ID" value="ABD90014.1"/>
    <property type="molecule type" value="Genomic_DNA"/>
</dbReference>
<dbReference type="eggNOG" id="COG1484">
    <property type="taxonomic scope" value="Bacteria"/>
</dbReference>
<evidence type="ECO:0000313" key="8">
    <source>
        <dbReference type="EMBL" id="ABD88604.1"/>
    </source>
</evidence>
<reference evidence="9" key="1">
    <citation type="submission" date="2006-03" db="EMBL/GenBank/DDBJ databases">
        <title>Complete sequence of Rhodopseudomonas palustris BisB18.</title>
        <authorList>
            <consortium name="US DOE Joint Genome Institute"/>
            <person name="Copeland A."/>
            <person name="Lucas S."/>
            <person name="Lapidus A."/>
            <person name="Barry K."/>
            <person name="Detter J.C."/>
            <person name="Glavina del Rio T."/>
            <person name="Hammon N."/>
            <person name="Israni S."/>
            <person name="Dalin E."/>
            <person name="Tice H."/>
            <person name="Pitluck S."/>
            <person name="Chain P."/>
            <person name="Malfatti S."/>
            <person name="Shin M."/>
            <person name="Vergez L."/>
            <person name="Schmutz J."/>
            <person name="Larimer F."/>
            <person name="Land M."/>
            <person name="Hauser L."/>
            <person name="Pelletier D.A."/>
            <person name="Kyrpides N."/>
            <person name="Anderson I."/>
            <person name="Oda Y."/>
            <person name="Harwood C.S."/>
            <person name="Richardson P."/>
        </authorList>
    </citation>
    <scope>NUCLEOTIDE SEQUENCE [LARGE SCALE GENOMIC DNA]</scope>
    <source>
        <strain evidence="9">BisB18</strain>
    </source>
</reference>
<evidence type="ECO:0000256" key="2">
    <source>
        <dbReference type="ARBA" id="ARBA00022741"/>
    </source>
</evidence>
<dbReference type="HOGENOM" id="CLU_062999_1_1_5"/>
<dbReference type="InterPro" id="IPR047661">
    <property type="entry name" value="IstB"/>
</dbReference>
<feature type="compositionally biased region" description="Basic and acidic residues" evidence="4">
    <location>
        <begin position="259"/>
        <end position="269"/>
    </location>
</feature>
<dbReference type="CDD" id="cd00009">
    <property type="entry name" value="AAA"/>
    <property type="match status" value="1"/>
</dbReference>
<sequence length="277" mass="31093">MLTRDNTPAPITVDLARLPMLLTSLRLPTIGQMWADLAERSDREGWPAARYLAALLEHELAERYQRRIQRNMQDAHLPAGKSFATFDFAAVPMINKSQITALAAGGSWLDKGANLLAFGPPGVGKSHLGAALGQALIENGYRVLFTRTTDMVQRLQAARRDLTLQNVMEKLDKYDLLILDDLSYVRKDQAETSVLFELISARYERRSLLITANQPFGGWEEIFPDKAMTVAAIDRLVHHAVILEMNTDSYRRKAAVTRMTDRKASENSKQKPVTKTI</sequence>
<comment type="similarity">
    <text evidence="1">Belongs to the IS21/IS1162 putative ATP-binding protein family.</text>
</comment>
<evidence type="ECO:0000313" key="7">
    <source>
        <dbReference type="EMBL" id="ABD86571.1"/>
    </source>
</evidence>
<dbReference type="AlphaFoldDB" id="Q20XX2"/>
<dbReference type="OrthoDB" id="8150723at2"/>
<organism evidence="9">
    <name type="scientific">Rhodopseudomonas palustris (strain BisB18)</name>
    <dbReference type="NCBI Taxonomy" id="316056"/>
    <lineage>
        <taxon>Bacteria</taxon>
        <taxon>Pseudomonadati</taxon>
        <taxon>Pseudomonadota</taxon>
        <taxon>Alphaproteobacteria</taxon>
        <taxon>Hyphomicrobiales</taxon>
        <taxon>Nitrobacteraceae</taxon>
        <taxon>Rhodopseudomonas</taxon>
    </lineage>
</organism>
<dbReference type="PIRSF" id="PIRSF003073">
    <property type="entry name" value="DNAC_TnpB_IstB"/>
    <property type="match status" value="1"/>
</dbReference>
<keyword evidence="2" id="KW-0547">Nucleotide-binding</keyword>
<evidence type="ECO:0000256" key="1">
    <source>
        <dbReference type="ARBA" id="ARBA00008059"/>
    </source>
</evidence>
<dbReference type="KEGG" id="rpc:RPC_1001"/>
<keyword evidence="3 9" id="KW-0067">ATP-binding</keyword>
<dbReference type="SUPFAM" id="SSF52540">
    <property type="entry name" value="P-loop containing nucleoside triphosphate hydrolases"/>
    <property type="match status" value="1"/>
</dbReference>
<evidence type="ECO:0000256" key="4">
    <source>
        <dbReference type="SAM" id="MobiDB-lite"/>
    </source>
</evidence>
<dbReference type="InterPro" id="IPR028350">
    <property type="entry name" value="DNAC/IstB-like"/>
</dbReference>
<protein>
    <submittedName>
        <fullName evidence="9">IstB-like ATP-binding protein</fullName>
    </submittedName>
</protein>
<dbReference type="PANTHER" id="PTHR30050:SF4">
    <property type="entry name" value="ATP-BINDING PROTEIN RV3427C IN INSERTION SEQUENCE-RELATED"/>
    <property type="match status" value="1"/>
</dbReference>
<dbReference type="EMBL" id="CP000301">
    <property type="protein sequence ID" value="ABD86178.1"/>
    <property type="molecule type" value="Genomic_DNA"/>
</dbReference>
<accession>Q20XX2</accession>
<dbReference type="InterPro" id="IPR003593">
    <property type="entry name" value="AAA+_ATPase"/>
</dbReference>
<dbReference type="NCBIfam" id="NF006038">
    <property type="entry name" value="PRK08181.1"/>
    <property type="match status" value="1"/>
</dbReference>
<feature type="region of interest" description="Disordered" evidence="4">
    <location>
        <begin position="258"/>
        <end position="277"/>
    </location>
</feature>
<gene>
    <name evidence="6" type="ordered locus">RPC_0604</name>
    <name evidence="7" type="ordered locus">RPC_1001</name>
    <name evidence="8" type="ordered locus">RPC_3060</name>
    <name evidence="9" type="ordered locus">RPC_4491</name>
</gene>
<dbReference type="GO" id="GO:0006260">
    <property type="term" value="P:DNA replication"/>
    <property type="evidence" value="ECO:0007669"/>
    <property type="project" value="TreeGrafter"/>
</dbReference>
<dbReference type="Gene3D" id="3.40.50.300">
    <property type="entry name" value="P-loop containing nucleotide triphosphate hydrolases"/>
    <property type="match status" value="1"/>
</dbReference>
<dbReference type="EMBL" id="CP000301">
    <property type="protein sequence ID" value="ABD88604.1"/>
    <property type="molecule type" value="Genomic_DNA"/>
</dbReference>
<name>Q20XX2_RHOPB</name>
<evidence type="ECO:0000313" key="9">
    <source>
        <dbReference type="EMBL" id="ABD90014.1"/>
    </source>
</evidence>
<evidence type="ECO:0000259" key="5">
    <source>
        <dbReference type="SMART" id="SM00382"/>
    </source>
</evidence>
<dbReference type="KEGG" id="rpc:RPC_3060"/>
<evidence type="ECO:0000256" key="3">
    <source>
        <dbReference type="ARBA" id="ARBA00022840"/>
    </source>
</evidence>
<dbReference type="PANTHER" id="PTHR30050">
    <property type="entry name" value="CHROMOSOMAL REPLICATION INITIATOR PROTEIN DNAA"/>
    <property type="match status" value="1"/>
</dbReference>
<dbReference type="KEGG" id="rpc:RPC_4491"/>
<dbReference type="NCBIfam" id="NF038214">
    <property type="entry name" value="IS21_help_AAA"/>
    <property type="match status" value="1"/>
</dbReference>
<dbReference type="EMBL" id="CP000301">
    <property type="protein sequence ID" value="ABD86571.1"/>
    <property type="molecule type" value="Genomic_DNA"/>
</dbReference>
<dbReference type="STRING" id="316056.RPC_0604"/>
<evidence type="ECO:0000313" key="6">
    <source>
        <dbReference type="EMBL" id="ABD86178.1"/>
    </source>
</evidence>
<dbReference type="KEGG" id="rpc:RPC_0604"/>
<dbReference type="Pfam" id="PF01695">
    <property type="entry name" value="IstB_IS21"/>
    <property type="match status" value="1"/>
</dbReference>